<keyword evidence="2" id="KW-0479">Metal-binding</keyword>
<evidence type="ECO:0000256" key="7">
    <source>
        <dbReference type="ARBA" id="ARBA00023204"/>
    </source>
</evidence>
<keyword evidence="4" id="KW-0378">Hydrolase</keyword>
<evidence type="ECO:0000256" key="1">
    <source>
        <dbReference type="ARBA" id="ARBA00022485"/>
    </source>
</evidence>
<dbReference type="GO" id="GO:0004844">
    <property type="term" value="F:uracil DNA N-glycosylase activity"/>
    <property type="evidence" value="ECO:0007669"/>
    <property type="project" value="InterPro"/>
</dbReference>
<dbReference type="SUPFAM" id="SSF52141">
    <property type="entry name" value="Uracil-DNA glycosylase-like"/>
    <property type="match status" value="1"/>
</dbReference>
<evidence type="ECO:0000256" key="5">
    <source>
        <dbReference type="ARBA" id="ARBA00023004"/>
    </source>
</evidence>
<dbReference type="GO" id="GO:0006284">
    <property type="term" value="P:base-excision repair"/>
    <property type="evidence" value="ECO:0007669"/>
    <property type="project" value="InterPro"/>
</dbReference>
<dbReference type="InterPro" id="IPR044147">
    <property type="entry name" value="UdgB-like"/>
</dbReference>
<dbReference type="STRING" id="1121003.SAMN03080618_01935"/>
<dbReference type="RefSeq" id="WP_091521533.1">
    <property type="nucleotide sequence ID" value="NZ_FORF01000010.1"/>
</dbReference>
<protein>
    <recommendedName>
        <fullName evidence="9">Type-5 uracil-DNA glycosylase</fullName>
    </recommendedName>
</protein>
<dbReference type="GO" id="GO:0046872">
    <property type="term" value="F:metal ion binding"/>
    <property type="evidence" value="ECO:0007669"/>
    <property type="project" value="UniProtKB-KW"/>
</dbReference>
<dbReference type="InterPro" id="IPR036895">
    <property type="entry name" value="Uracil-DNA_glycosylase-like_sf"/>
</dbReference>
<dbReference type="SMART" id="SM00986">
    <property type="entry name" value="UDG"/>
    <property type="match status" value="1"/>
</dbReference>
<dbReference type="CDD" id="cd10031">
    <property type="entry name" value="UDG-F5_TTUDGB_like"/>
    <property type="match status" value="1"/>
</dbReference>
<keyword evidence="1" id="KW-0004">4Fe-4S</keyword>
<keyword evidence="7" id="KW-0234">DNA repair</keyword>
<name>A0A1I3N419_9HYPH</name>
<dbReference type="GO" id="GO:0051539">
    <property type="term" value="F:4 iron, 4 sulfur cluster binding"/>
    <property type="evidence" value="ECO:0007669"/>
    <property type="project" value="UniProtKB-KW"/>
</dbReference>
<accession>A0A1I3N419</accession>
<dbReference type="EMBL" id="FORF01000010">
    <property type="protein sequence ID" value="SFJ03760.1"/>
    <property type="molecule type" value="Genomic_DNA"/>
</dbReference>
<dbReference type="Gene3D" id="3.40.470.10">
    <property type="entry name" value="Uracil-DNA glycosylase-like domain"/>
    <property type="match status" value="1"/>
</dbReference>
<dbReference type="PANTHER" id="PTHR33693">
    <property type="entry name" value="TYPE-5 URACIL-DNA GLYCOSYLASE"/>
    <property type="match status" value="1"/>
</dbReference>
<dbReference type="GO" id="GO:0033958">
    <property type="term" value="F:DNA-deoxyinosine glycosylase activity"/>
    <property type="evidence" value="ECO:0007669"/>
    <property type="project" value="InterPro"/>
</dbReference>
<evidence type="ECO:0000313" key="12">
    <source>
        <dbReference type="Proteomes" id="UP000242763"/>
    </source>
</evidence>
<evidence type="ECO:0000313" key="11">
    <source>
        <dbReference type="EMBL" id="SFJ03760.1"/>
    </source>
</evidence>
<reference evidence="12" key="1">
    <citation type="submission" date="2016-10" db="EMBL/GenBank/DDBJ databases">
        <authorList>
            <person name="Varghese N."/>
            <person name="Submissions S."/>
        </authorList>
    </citation>
    <scope>NUCLEOTIDE SEQUENCE [LARGE SCALE GENOMIC DNA]</scope>
    <source>
        <strain evidence="12">DSM 21857</strain>
    </source>
</reference>
<dbReference type="Proteomes" id="UP000242763">
    <property type="component" value="Unassembled WGS sequence"/>
</dbReference>
<dbReference type="PANTHER" id="PTHR33693:SF3">
    <property type="entry name" value="TYPE-5 URACIL-DNA GLYCOSYLASE"/>
    <property type="match status" value="1"/>
</dbReference>
<dbReference type="InterPro" id="IPR051536">
    <property type="entry name" value="UDG_Type-4/5"/>
</dbReference>
<feature type="domain" description="Uracil-DNA glycosylase-like" evidence="10">
    <location>
        <begin position="44"/>
        <end position="210"/>
    </location>
</feature>
<evidence type="ECO:0000256" key="2">
    <source>
        <dbReference type="ARBA" id="ARBA00022723"/>
    </source>
</evidence>
<keyword evidence="6" id="KW-0411">Iron-sulfur</keyword>
<dbReference type="InterPro" id="IPR005122">
    <property type="entry name" value="Uracil-DNA_glycosylase-like"/>
</dbReference>
<dbReference type="AlphaFoldDB" id="A0A1I3N419"/>
<dbReference type="OrthoDB" id="9787663at2"/>
<comment type="similarity">
    <text evidence="8">Belongs to the uracil-DNA glycosylase (UDG) superfamily. Type 5 (UDGb) family.</text>
</comment>
<proteinExistence type="inferred from homology"/>
<evidence type="ECO:0000256" key="4">
    <source>
        <dbReference type="ARBA" id="ARBA00022801"/>
    </source>
</evidence>
<gene>
    <name evidence="11" type="ORF">SAMN03080618_01935</name>
</gene>
<keyword evidence="12" id="KW-1185">Reference proteome</keyword>
<evidence type="ECO:0000256" key="3">
    <source>
        <dbReference type="ARBA" id="ARBA00022763"/>
    </source>
</evidence>
<evidence type="ECO:0000259" key="10">
    <source>
        <dbReference type="SMART" id="SM00986"/>
    </source>
</evidence>
<evidence type="ECO:0000256" key="9">
    <source>
        <dbReference type="ARBA" id="ARBA00023887"/>
    </source>
</evidence>
<dbReference type="SMART" id="SM00987">
    <property type="entry name" value="UreE_C"/>
    <property type="match status" value="1"/>
</dbReference>
<sequence length="223" mass="24534">MTALLAGPEPSHDCNLCPRLHDFIALWRAREPDWFNGPVPTFTANEGDDRVKLLIVGLAPGLRGANRTGRPFTGDYAGDLLYATLKRFGFSSGNFDARPDDGVQLIETALTNAVRCVPPENKPVGAEISTCRTFLTPTIQRYPNLRAIVTLGTIAHQSTVRALGLRVASYSFGHGAEHDAAGIRLFSSYHCSRYNTNTGKLTEEMFVSVFESVREYLDKGVRE</sequence>
<evidence type="ECO:0000256" key="6">
    <source>
        <dbReference type="ARBA" id="ARBA00023014"/>
    </source>
</evidence>
<keyword evidence="3" id="KW-0227">DNA damage</keyword>
<keyword evidence="5" id="KW-0408">Iron</keyword>
<evidence type="ECO:0000256" key="8">
    <source>
        <dbReference type="ARBA" id="ARBA00023779"/>
    </source>
</evidence>
<dbReference type="Pfam" id="PF03167">
    <property type="entry name" value="UDG"/>
    <property type="match status" value="1"/>
</dbReference>
<organism evidence="11 12">
    <name type="scientific">Aquamicrobium aerolatum DSM 21857</name>
    <dbReference type="NCBI Taxonomy" id="1121003"/>
    <lineage>
        <taxon>Bacteria</taxon>
        <taxon>Pseudomonadati</taxon>
        <taxon>Pseudomonadota</taxon>
        <taxon>Alphaproteobacteria</taxon>
        <taxon>Hyphomicrobiales</taxon>
        <taxon>Phyllobacteriaceae</taxon>
        <taxon>Aerobium</taxon>
    </lineage>
</organism>